<gene>
    <name evidence="2" type="ORF">LACZS2_001998</name>
</gene>
<sequence>MLETVKTQRQGNTIMVPIPTAFNISENAEYQPTIDKNGVITLVPIKRHIFESNPDYDLRKDIEEEKIGDNGPAVGRENMWDV</sequence>
<dbReference type="RefSeq" id="WP_070652190.1">
    <property type="nucleotide sequence ID" value="NZ_CP132484.1"/>
</dbReference>
<dbReference type="AlphaFoldDB" id="A0ABD7Z6Q5"/>
<evidence type="ECO:0000313" key="2">
    <source>
        <dbReference type="EMBL" id="WLV82810.1"/>
    </source>
</evidence>
<accession>A0ABD7Z6Q5</accession>
<evidence type="ECO:0000313" key="3">
    <source>
        <dbReference type="Proteomes" id="UP001229832"/>
    </source>
</evidence>
<dbReference type="EMBL" id="CP132485">
    <property type="protein sequence ID" value="WLV82810.1"/>
    <property type="molecule type" value="Genomic_DNA"/>
</dbReference>
<keyword evidence="3" id="KW-1185">Reference proteome</keyword>
<dbReference type="Proteomes" id="UP001229832">
    <property type="component" value="Chromosome"/>
</dbReference>
<organism evidence="2 3">
    <name type="scientific">Lacticaseibacillus zeae subsp. silagei</name>
    <dbReference type="NCBI Taxonomy" id="3068307"/>
    <lineage>
        <taxon>Bacteria</taxon>
        <taxon>Bacillati</taxon>
        <taxon>Bacillota</taxon>
        <taxon>Bacilli</taxon>
        <taxon>Lactobacillales</taxon>
        <taxon>Lactobacillaceae</taxon>
        <taxon>Lacticaseibacillus</taxon>
    </lineage>
</organism>
<name>A0ABD7Z6Q5_LACZE</name>
<dbReference type="GeneID" id="93269670"/>
<protein>
    <submittedName>
        <fullName evidence="2">AbrB family transcriptional regulator</fullName>
    </submittedName>
</protein>
<evidence type="ECO:0000256" key="1">
    <source>
        <dbReference type="SAM" id="MobiDB-lite"/>
    </source>
</evidence>
<dbReference type="NCBIfam" id="NF047400">
    <property type="entry name" value="MazE_PemI_antitoxin"/>
    <property type="match status" value="1"/>
</dbReference>
<reference evidence="2 3" key="1">
    <citation type="submission" date="2023-08" db="EMBL/GenBank/DDBJ databases">
        <authorList>
            <person name="Buchebner-Jance M."/>
        </authorList>
    </citation>
    <scope>NUCLEOTIDE SEQUENCE [LARGE SCALE GENOMIC DNA]</scope>
    <source>
        <strain evidence="2 3">NCIMB 15475</strain>
    </source>
</reference>
<feature type="region of interest" description="Disordered" evidence="1">
    <location>
        <begin position="61"/>
        <end position="82"/>
    </location>
</feature>
<proteinExistence type="predicted"/>